<name>A0A420I747_9PEZI</name>
<dbReference type="AlphaFoldDB" id="A0A420I747"/>
<keyword evidence="2" id="KW-1185">Reference proteome</keyword>
<organism evidence="1 2">
    <name type="scientific">Erysiphe neolycopersici</name>
    <dbReference type="NCBI Taxonomy" id="212602"/>
    <lineage>
        <taxon>Eukaryota</taxon>
        <taxon>Fungi</taxon>
        <taxon>Dikarya</taxon>
        <taxon>Ascomycota</taxon>
        <taxon>Pezizomycotina</taxon>
        <taxon>Leotiomycetes</taxon>
        <taxon>Erysiphales</taxon>
        <taxon>Erysiphaceae</taxon>
        <taxon>Erysiphe</taxon>
    </lineage>
</organism>
<proteinExistence type="predicted"/>
<protein>
    <submittedName>
        <fullName evidence="1">Uncharacterized protein</fullName>
    </submittedName>
</protein>
<dbReference type="Proteomes" id="UP000286134">
    <property type="component" value="Unassembled WGS sequence"/>
</dbReference>
<evidence type="ECO:0000313" key="1">
    <source>
        <dbReference type="EMBL" id="RKF65485.1"/>
    </source>
</evidence>
<reference evidence="1 2" key="1">
    <citation type="journal article" date="2018" name="BMC Genomics">
        <title>Comparative genome analyses reveal sequence features reflecting distinct modes of host-adaptation between dicot and monocot powdery mildew.</title>
        <authorList>
            <person name="Wu Y."/>
            <person name="Ma X."/>
            <person name="Pan Z."/>
            <person name="Kale S.D."/>
            <person name="Song Y."/>
            <person name="King H."/>
            <person name="Zhang Q."/>
            <person name="Presley C."/>
            <person name="Deng X."/>
            <person name="Wei C.I."/>
            <person name="Xiao S."/>
        </authorList>
    </citation>
    <scope>NUCLEOTIDE SEQUENCE [LARGE SCALE GENOMIC DNA]</scope>
    <source>
        <strain evidence="1">UMSG2</strain>
    </source>
</reference>
<dbReference type="OrthoDB" id="5153223at2759"/>
<comment type="caution">
    <text evidence="1">The sequence shown here is derived from an EMBL/GenBank/DDBJ whole genome shotgun (WGS) entry which is preliminary data.</text>
</comment>
<accession>A0A420I747</accession>
<evidence type="ECO:0000313" key="2">
    <source>
        <dbReference type="Proteomes" id="UP000286134"/>
    </source>
</evidence>
<sequence>LNGKPIPRSFLGDHLKPFKLRFRHLITGSEKRLPIYQNIRFQRYTSHLPKYAGGTTVYSTCTAEENNTNTKIEDFLDILKTAIRW</sequence>
<dbReference type="EMBL" id="MCFK01000739">
    <property type="protein sequence ID" value="RKF65485.1"/>
    <property type="molecule type" value="Genomic_DNA"/>
</dbReference>
<gene>
    <name evidence="1" type="ORF">OnM2_007018</name>
</gene>
<feature type="non-terminal residue" evidence="1">
    <location>
        <position position="1"/>
    </location>
</feature>